<dbReference type="STRING" id="306541.SAMN05421668_104106"/>
<protein>
    <recommendedName>
        <fullName evidence="3">Protein-glutamate methylesterase/protein-glutamine glutaminase</fullName>
        <ecNumber evidence="3">3.1.1.61</ecNumber>
        <ecNumber evidence="3">3.5.1.44</ecNumber>
    </recommendedName>
</protein>
<evidence type="ECO:0000256" key="3">
    <source>
        <dbReference type="HAMAP-Rule" id="MF_00099"/>
    </source>
</evidence>
<dbReference type="EMBL" id="FPAI01000004">
    <property type="protein sequence ID" value="SFS50939.1"/>
    <property type="molecule type" value="Genomic_DNA"/>
</dbReference>
<keyword evidence="1 3" id="KW-0378">Hydrolase</keyword>
<feature type="active site" evidence="3 4">
    <location>
        <position position="209"/>
    </location>
</feature>
<dbReference type="InterPro" id="IPR011006">
    <property type="entry name" value="CheY-like_superfamily"/>
</dbReference>
<keyword evidence="11" id="KW-1185">Reference proteome</keyword>
<dbReference type="SMART" id="SM00448">
    <property type="entry name" value="REC"/>
    <property type="match status" value="1"/>
</dbReference>
<dbReference type="SUPFAM" id="SSF52172">
    <property type="entry name" value="CheY-like"/>
    <property type="match status" value="1"/>
</dbReference>
<evidence type="ECO:0000313" key="11">
    <source>
        <dbReference type="Proteomes" id="UP000321773"/>
    </source>
</evidence>
<evidence type="ECO:0000313" key="10">
    <source>
        <dbReference type="Proteomes" id="UP000199139"/>
    </source>
</evidence>
<feature type="modified residue" description="4-aspartylphosphate" evidence="3 5">
    <location>
        <position position="57"/>
    </location>
</feature>
<evidence type="ECO:0000256" key="2">
    <source>
        <dbReference type="ARBA" id="ARBA00048267"/>
    </source>
</evidence>
<dbReference type="InterPro" id="IPR008248">
    <property type="entry name" value="CheB-like"/>
</dbReference>
<dbReference type="EMBL" id="BJWJ01000003">
    <property type="protein sequence ID" value="GEM03415.1"/>
    <property type="molecule type" value="Genomic_DNA"/>
</dbReference>
<name>A0A1I6QEL3_9BACI</name>
<dbReference type="HAMAP" id="MF_00099">
    <property type="entry name" value="CheB_chemtxs"/>
    <property type="match status" value="1"/>
</dbReference>
<comment type="domain">
    <text evidence="3">Contains a C-terminal catalytic domain, and an N-terminal region which modulates catalytic activity.</text>
</comment>
<dbReference type="PANTHER" id="PTHR42872:SF3">
    <property type="entry name" value="PROTEIN-GLUTAMATE METHYLESTERASE_PROTEIN-GLUTAMINE GLUTAMINASE 1"/>
    <property type="match status" value="1"/>
</dbReference>
<dbReference type="GO" id="GO:0006935">
    <property type="term" value="P:chemotaxis"/>
    <property type="evidence" value="ECO:0007669"/>
    <property type="project" value="UniProtKB-UniRule"/>
</dbReference>
<dbReference type="SUPFAM" id="SSF52738">
    <property type="entry name" value="Methylesterase CheB, C-terminal domain"/>
    <property type="match status" value="1"/>
</dbReference>
<dbReference type="Gene3D" id="3.40.50.180">
    <property type="entry name" value="Methylesterase CheB, C-terminal domain"/>
    <property type="match status" value="1"/>
</dbReference>
<dbReference type="Proteomes" id="UP000199139">
    <property type="component" value="Unassembled WGS sequence"/>
</dbReference>
<dbReference type="Gene3D" id="3.40.50.2300">
    <property type="match status" value="1"/>
</dbReference>
<comment type="function">
    <text evidence="3">Involved in chemotaxis. Part of a chemotaxis signal transduction system that modulates chemotaxis in response to various stimuli. Catalyzes the demethylation of specific methylglutamate residues introduced into the chemoreceptors (methyl-accepting chemotaxis proteins or MCP) by CheR. Also mediates the irreversible deamidation of specific glutamine residues to glutamic acid.</text>
</comment>
<comment type="subcellular location">
    <subcellularLocation>
        <location evidence="3">Cytoplasm</location>
    </subcellularLocation>
</comment>
<dbReference type="PIRSF" id="PIRSF000876">
    <property type="entry name" value="RR_chemtxs_CheB"/>
    <property type="match status" value="1"/>
</dbReference>
<dbReference type="GO" id="GO:0008984">
    <property type="term" value="F:protein-glutamate methylesterase activity"/>
    <property type="evidence" value="ECO:0007669"/>
    <property type="project" value="UniProtKB-UniRule"/>
</dbReference>
<evidence type="ECO:0000313" key="9">
    <source>
        <dbReference type="EMBL" id="SFS50939.1"/>
    </source>
</evidence>
<feature type="active site" evidence="3 4">
    <location>
        <position position="305"/>
    </location>
</feature>
<dbReference type="Pfam" id="PF00072">
    <property type="entry name" value="Response_reg"/>
    <property type="match status" value="1"/>
</dbReference>
<dbReference type="PROSITE" id="PS50122">
    <property type="entry name" value="CHEB"/>
    <property type="match status" value="1"/>
</dbReference>
<dbReference type="CDD" id="cd17541">
    <property type="entry name" value="REC_CheB-like"/>
    <property type="match status" value="1"/>
</dbReference>
<evidence type="ECO:0000256" key="1">
    <source>
        <dbReference type="ARBA" id="ARBA00022801"/>
    </source>
</evidence>
<evidence type="ECO:0000313" key="8">
    <source>
        <dbReference type="EMBL" id="GEM03415.1"/>
    </source>
</evidence>
<reference evidence="9 10" key="1">
    <citation type="submission" date="2016-10" db="EMBL/GenBank/DDBJ databases">
        <authorList>
            <person name="de Groot N.N."/>
        </authorList>
    </citation>
    <scope>NUCLEOTIDE SEQUENCE [LARGE SCALE GENOMIC DNA]</scope>
    <source>
        <strain evidence="9 10">DSM 17074</strain>
    </source>
</reference>
<proteinExistence type="inferred from homology"/>
<comment type="catalytic activity">
    <reaction evidence="2 3">
        <text>[protein]-L-glutamate 5-O-methyl ester + H2O = L-glutamyl-[protein] + methanol + H(+)</text>
        <dbReference type="Rhea" id="RHEA:23236"/>
        <dbReference type="Rhea" id="RHEA-COMP:10208"/>
        <dbReference type="Rhea" id="RHEA-COMP:10311"/>
        <dbReference type="ChEBI" id="CHEBI:15377"/>
        <dbReference type="ChEBI" id="CHEBI:15378"/>
        <dbReference type="ChEBI" id="CHEBI:17790"/>
        <dbReference type="ChEBI" id="CHEBI:29973"/>
        <dbReference type="ChEBI" id="CHEBI:82795"/>
        <dbReference type="EC" id="3.1.1.61"/>
    </reaction>
</comment>
<accession>A0A1I6QEL3</accession>
<sequence>MMKKVNVLVVDDSAFMRKMISNILADHARIHVIDTARNGQDALDKIKQHQPDVITLDIEMPVMDGITALKEIMTNDPRPVVMLSSLTREGADKTLESMEYGAVDFIPKPSGSISLNIQDIEDEIISKVLEAAEVEVKTLKRDMPTLPIKKLVPRPERTHMRPAKPLGDQPEAFKKIVGIGTSTGGPRALQQVITQLPEDLNAPVVVVQHMPAGFTKSLADRLNQLSKVTVKEAEDGDMLHPGVVYIAPGGFQMRVKKSSKGFRISISKEENRNGHQPAVDVLFESLAELRGVELISVIMTGMGSDGTNGLIQMKEQHPFTQSISESKETCVVYGMPQAAEKTKLVDFVEPLTLISERIVKLV</sequence>
<dbReference type="EC" id="3.5.1.44" evidence="3"/>
<dbReference type="GO" id="GO:0050568">
    <property type="term" value="F:protein-glutamine glutaminase activity"/>
    <property type="evidence" value="ECO:0007669"/>
    <property type="project" value="UniProtKB-UniRule"/>
</dbReference>
<dbReference type="CDD" id="cd16432">
    <property type="entry name" value="CheB_Rec"/>
    <property type="match status" value="1"/>
</dbReference>
<keyword evidence="3" id="KW-0963">Cytoplasm</keyword>
<keyword evidence="3 4" id="KW-0145">Chemotaxis</keyword>
<dbReference type="Proteomes" id="UP000321773">
    <property type="component" value="Unassembled WGS sequence"/>
</dbReference>
<dbReference type="InterPro" id="IPR035909">
    <property type="entry name" value="CheB_C"/>
</dbReference>
<comment type="PTM">
    <text evidence="3">Phosphorylated by CheA. Phosphorylation of the N-terminal regulatory domain activates the methylesterase activity.</text>
</comment>
<dbReference type="NCBIfam" id="NF001965">
    <property type="entry name" value="PRK00742.1"/>
    <property type="match status" value="1"/>
</dbReference>
<comment type="similarity">
    <text evidence="3">Belongs to the CheB family.</text>
</comment>
<reference evidence="8 11" key="2">
    <citation type="submission" date="2019-07" db="EMBL/GenBank/DDBJ databases">
        <title>Whole genome shotgun sequence of Halolactibacillus miurensis NBRC 100873.</title>
        <authorList>
            <person name="Hosoyama A."/>
            <person name="Uohara A."/>
            <person name="Ohji S."/>
            <person name="Ichikawa N."/>
        </authorList>
    </citation>
    <scope>NUCLEOTIDE SEQUENCE [LARGE SCALE GENOMIC DNA]</scope>
    <source>
        <strain evidence="8 11">NBRC 100873</strain>
    </source>
</reference>
<dbReference type="GO" id="GO:0000156">
    <property type="term" value="F:phosphorelay response regulator activity"/>
    <property type="evidence" value="ECO:0007669"/>
    <property type="project" value="InterPro"/>
</dbReference>
<dbReference type="PANTHER" id="PTHR42872">
    <property type="entry name" value="PROTEIN-GLUTAMATE METHYLESTERASE/PROTEIN-GLUTAMINE GLUTAMINASE"/>
    <property type="match status" value="1"/>
</dbReference>
<evidence type="ECO:0000259" key="6">
    <source>
        <dbReference type="PROSITE" id="PS50110"/>
    </source>
</evidence>
<organism evidence="9 10">
    <name type="scientific">Halolactibacillus miurensis</name>
    <dbReference type="NCBI Taxonomy" id="306541"/>
    <lineage>
        <taxon>Bacteria</taxon>
        <taxon>Bacillati</taxon>
        <taxon>Bacillota</taxon>
        <taxon>Bacilli</taxon>
        <taxon>Bacillales</taxon>
        <taxon>Bacillaceae</taxon>
        <taxon>Halolactibacillus</taxon>
    </lineage>
</organism>
<dbReference type="EC" id="3.1.1.61" evidence="3"/>
<evidence type="ECO:0000259" key="7">
    <source>
        <dbReference type="PROSITE" id="PS50122"/>
    </source>
</evidence>
<evidence type="ECO:0000256" key="4">
    <source>
        <dbReference type="PROSITE-ProRule" id="PRU00050"/>
    </source>
</evidence>
<dbReference type="PROSITE" id="PS50110">
    <property type="entry name" value="RESPONSE_REGULATORY"/>
    <property type="match status" value="1"/>
</dbReference>
<feature type="domain" description="CheB-type methylesterase" evidence="7">
    <location>
        <begin position="170"/>
        <end position="362"/>
    </location>
</feature>
<dbReference type="InterPro" id="IPR000673">
    <property type="entry name" value="Sig_transdc_resp-reg_Me-estase"/>
</dbReference>
<comment type="catalytic activity">
    <reaction evidence="3">
        <text>L-glutaminyl-[protein] + H2O = L-glutamyl-[protein] + NH4(+)</text>
        <dbReference type="Rhea" id="RHEA:16441"/>
        <dbReference type="Rhea" id="RHEA-COMP:10207"/>
        <dbReference type="Rhea" id="RHEA-COMP:10208"/>
        <dbReference type="ChEBI" id="CHEBI:15377"/>
        <dbReference type="ChEBI" id="CHEBI:28938"/>
        <dbReference type="ChEBI" id="CHEBI:29973"/>
        <dbReference type="ChEBI" id="CHEBI:30011"/>
        <dbReference type="EC" id="3.5.1.44"/>
    </reaction>
</comment>
<feature type="active site" evidence="3 4">
    <location>
        <position position="182"/>
    </location>
</feature>
<dbReference type="InterPro" id="IPR001789">
    <property type="entry name" value="Sig_transdc_resp-reg_receiver"/>
</dbReference>
<keyword evidence="3 5" id="KW-0597">Phosphoprotein</keyword>
<feature type="domain" description="Response regulatory" evidence="6">
    <location>
        <begin position="6"/>
        <end position="123"/>
    </location>
</feature>
<evidence type="ECO:0000256" key="5">
    <source>
        <dbReference type="PROSITE-ProRule" id="PRU00169"/>
    </source>
</evidence>
<dbReference type="Pfam" id="PF01339">
    <property type="entry name" value="CheB_methylest"/>
    <property type="match status" value="1"/>
</dbReference>
<dbReference type="GO" id="GO:0005737">
    <property type="term" value="C:cytoplasm"/>
    <property type="evidence" value="ECO:0007669"/>
    <property type="project" value="UniProtKB-SubCell"/>
</dbReference>
<dbReference type="AlphaFoldDB" id="A0A1I6QEL3"/>
<gene>
    <name evidence="3 8" type="primary">cheB</name>
    <name evidence="8" type="ORF">HMI01_04030</name>
    <name evidence="9" type="ORF">SAMN05421668_104106</name>
</gene>